<reference evidence="1" key="1">
    <citation type="submission" date="2020-03" db="EMBL/GenBank/DDBJ databases">
        <title>The deep terrestrial virosphere.</title>
        <authorList>
            <person name="Holmfeldt K."/>
            <person name="Nilsson E."/>
            <person name="Simone D."/>
            <person name="Lopez-Fernandez M."/>
            <person name="Wu X."/>
            <person name="de Brujin I."/>
            <person name="Lundin D."/>
            <person name="Andersson A."/>
            <person name="Bertilsson S."/>
            <person name="Dopson M."/>
        </authorList>
    </citation>
    <scope>NUCLEOTIDE SEQUENCE</scope>
    <source>
        <strain evidence="1">MM415B02520</strain>
    </source>
</reference>
<dbReference type="AlphaFoldDB" id="A0A6M3L4Q8"/>
<protein>
    <submittedName>
        <fullName evidence="1">Uncharacterized protein</fullName>
    </submittedName>
</protein>
<proteinExistence type="predicted"/>
<evidence type="ECO:0000313" key="1">
    <source>
        <dbReference type="EMBL" id="QJA89656.1"/>
    </source>
</evidence>
<sequence>MILKVLTEHGEWELFDNFDRLKYNELGKDEKPTVYISNCWDVTEYQQAHISESNKKLNILLWRDGSIATQIISQQPVYVLNNNGKTIEKI</sequence>
<name>A0A6M3L4Q8_9ZZZZ</name>
<accession>A0A6M3L4Q8</accession>
<dbReference type="EMBL" id="MT142859">
    <property type="protein sequence ID" value="QJA89656.1"/>
    <property type="molecule type" value="Genomic_DNA"/>
</dbReference>
<organism evidence="1">
    <name type="scientific">viral metagenome</name>
    <dbReference type="NCBI Taxonomy" id="1070528"/>
    <lineage>
        <taxon>unclassified sequences</taxon>
        <taxon>metagenomes</taxon>
        <taxon>organismal metagenomes</taxon>
    </lineage>
</organism>
<gene>
    <name evidence="1" type="ORF">MM415B02520_0011</name>
</gene>